<sequence>MWRVPSGVEKEKLSGPLVARNQCKNLVKRLWKGMGGNGSNAKEKRNIWGKDVKFSACILNELLGISNCDPDVFNDLKDKPSYRDIRHTLCGVDSNARWERSKDTGRHNTLHFASFNQVARVWLKIVCSVLLLAKHLTDVTRDRVVNNLRWRFYYGGLITHFLRAEGIEEETMDMTMAYHPDLTELQLWIGGRPVTDVEMETMAERYPFTESATFLCRTVPAFLEPLDDDEATVDEAMYDE</sequence>
<dbReference type="Pfam" id="PF20167">
    <property type="entry name" value="Transposase_32"/>
    <property type="match status" value="1"/>
</dbReference>
<dbReference type="Gramene" id="PGSC0003DMT400085112">
    <property type="protein sequence ID" value="PGSC0003DMT400085112"/>
    <property type="gene ID" value="PGSC0003DMG400034683"/>
</dbReference>
<dbReference type="Proteomes" id="UP000011115">
    <property type="component" value="Unassembled WGS sequence"/>
</dbReference>
<name>M1D8S6_SOLTU</name>
<feature type="domain" description="Putative plant transposon protein" evidence="1">
    <location>
        <begin position="43"/>
        <end position="145"/>
    </location>
</feature>
<dbReference type="InterPro" id="IPR046796">
    <property type="entry name" value="Transposase_32_dom"/>
</dbReference>
<dbReference type="InParanoid" id="M1D8S6"/>
<dbReference type="PaxDb" id="4113-PGSC0003DMT400085112"/>
<evidence type="ECO:0000313" key="2">
    <source>
        <dbReference type="EnsemblPlants" id="PGSC0003DMT400085112"/>
    </source>
</evidence>
<dbReference type="HOGENOM" id="CLU_1158095_0_0_1"/>
<reference evidence="3" key="1">
    <citation type="journal article" date="2011" name="Nature">
        <title>Genome sequence and analysis of the tuber crop potato.</title>
        <authorList>
            <consortium name="The Potato Genome Sequencing Consortium"/>
        </authorList>
    </citation>
    <scope>NUCLEOTIDE SEQUENCE [LARGE SCALE GENOMIC DNA]</scope>
    <source>
        <strain evidence="3">cv. DM1-3 516 R44</strain>
    </source>
</reference>
<organism evidence="2 3">
    <name type="scientific">Solanum tuberosum</name>
    <name type="common">Potato</name>
    <dbReference type="NCBI Taxonomy" id="4113"/>
    <lineage>
        <taxon>Eukaryota</taxon>
        <taxon>Viridiplantae</taxon>
        <taxon>Streptophyta</taxon>
        <taxon>Embryophyta</taxon>
        <taxon>Tracheophyta</taxon>
        <taxon>Spermatophyta</taxon>
        <taxon>Magnoliopsida</taxon>
        <taxon>eudicotyledons</taxon>
        <taxon>Gunneridae</taxon>
        <taxon>Pentapetalae</taxon>
        <taxon>asterids</taxon>
        <taxon>lamiids</taxon>
        <taxon>Solanales</taxon>
        <taxon>Solanaceae</taxon>
        <taxon>Solanoideae</taxon>
        <taxon>Solaneae</taxon>
        <taxon>Solanum</taxon>
    </lineage>
</organism>
<protein>
    <recommendedName>
        <fullName evidence="1">Putative plant transposon protein domain-containing protein</fullName>
    </recommendedName>
</protein>
<evidence type="ECO:0000313" key="3">
    <source>
        <dbReference type="Proteomes" id="UP000011115"/>
    </source>
</evidence>
<evidence type="ECO:0000259" key="1">
    <source>
        <dbReference type="Pfam" id="PF20167"/>
    </source>
</evidence>
<dbReference type="EnsemblPlants" id="PGSC0003DMT400085112">
    <property type="protein sequence ID" value="PGSC0003DMT400085112"/>
    <property type="gene ID" value="PGSC0003DMG400034683"/>
</dbReference>
<dbReference type="AlphaFoldDB" id="M1D8S6"/>
<proteinExistence type="predicted"/>
<keyword evidence="3" id="KW-1185">Reference proteome</keyword>
<reference evidence="2" key="2">
    <citation type="submission" date="2015-06" db="UniProtKB">
        <authorList>
            <consortium name="EnsemblPlants"/>
        </authorList>
    </citation>
    <scope>IDENTIFICATION</scope>
    <source>
        <strain evidence="2">DM1-3 516 R44</strain>
    </source>
</reference>
<accession>M1D8S6</accession>